<keyword evidence="3" id="KW-1185">Reference proteome</keyword>
<feature type="transmembrane region" description="Helical" evidence="1">
    <location>
        <begin position="20"/>
        <end position="38"/>
    </location>
</feature>
<feature type="transmembrane region" description="Helical" evidence="1">
    <location>
        <begin position="86"/>
        <end position="104"/>
    </location>
</feature>
<organism evidence="2 3">
    <name type="scientific">Arundinibacter roseus</name>
    <dbReference type="NCBI Taxonomy" id="2070510"/>
    <lineage>
        <taxon>Bacteria</taxon>
        <taxon>Pseudomonadati</taxon>
        <taxon>Bacteroidota</taxon>
        <taxon>Cytophagia</taxon>
        <taxon>Cytophagales</taxon>
        <taxon>Spirosomataceae</taxon>
        <taxon>Arundinibacter</taxon>
    </lineage>
</organism>
<evidence type="ECO:0000313" key="3">
    <source>
        <dbReference type="Proteomes" id="UP000295706"/>
    </source>
</evidence>
<dbReference type="EMBL" id="SMJU01000006">
    <property type="protein sequence ID" value="TDB65208.1"/>
    <property type="molecule type" value="Genomic_DNA"/>
</dbReference>
<proteinExistence type="predicted"/>
<dbReference type="RefSeq" id="WP_132117455.1">
    <property type="nucleotide sequence ID" value="NZ_SMJU01000006.1"/>
</dbReference>
<reference evidence="2 3" key="1">
    <citation type="submission" date="2019-02" db="EMBL/GenBank/DDBJ databases">
        <title>Arundinibacter roseus gen. nov., sp. nov., a new member of the family Cytophagaceae.</title>
        <authorList>
            <person name="Szuroczki S."/>
            <person name="Khayer B."/>
            <person name="Sproer C."/>
            <person name="Toumi M."/>
            <person name="Szabo A."/>
            <person name="Felfoldi T."/>
            <person name="Schumann P."/>
            <person name="Toth E."/>
        </authorList>
    </citation>
    <scope>NUCLEOTIDE SEQUENCE [LARGE SCALE GENOMIC DNA]</scope>
    <source>
        <strain evidence="2 3">DMA-k-7a</strain>
    </source>
</reference>
<comment type="caution">
    <text evidence="2">The sequence shown here is derived from an EMBL/GenBank/DDBJ whole genome shotgun (WGS) entry which is preliminary data.</text>
</comment>
<keyword evidence="1" id="KW-0472">Membrane</keyword>
<keyword evidence="1" id="KW-1133">Transmembrane helix</keyword>
<dbReference type="Proteomes" id="UP000295706">
    <property type="component" value="Unassembled WGS sequence"/>
</dbReference>
<dbReference type="AlphaFoldDB" id="A0A4R4KBP3"/>
<accession>A0A4R4KBP3</accession>
<dbReference type="OrthoDB" id="5198105at2"/>
<feature type="transmembrane region" description="Helical" evidence="1">
    <location>
        <begin position="159"/>
        <end position="180"/>
    </location>
</feature>
<keyword evidence="1" id="KW-0812">Transmembrane</keyword>
<evidence type="ECO:0000256" key="1">
    <source>
        <dbReference type="SAM" id="Phobius"/>
    </source>
</evidence>
<gene>
    <name evidence="2" type="ORF">EZE20_10905</name>
</gene>
<name>A0A4R4KBP3_9BACT</name>
<feature type="transmembrane region" description="Helical" evidence="1">
    <location>
        <begin position="116"/>
        <end position="139"/>
    </location>
</feature>
<protein>
    <submittedName>
        <fullName evidence="2">Uncharacterized protein</fullName>
    </submittedName>
</protein>
<evidence type="ECO:0000313" key="2">
    <source>
        <dbReference type="EMBL" id="TDB65208.1"/>
    </source>
</evidence>
<sequence length="190" mass="21359">MKTLFILSDWCYTHLTTRRMLLFLVLVIGINVLLFPALQTKMGQGAAADVLDLHIGFTKAEAMEVLTILGENGRQIYLWTELLADGIYPILYTLLFLSILSLIYKKILFPASYWRWINLVPLFILLADYLENVGIITLITTFPNFSDPVVWLTSAANQIKWGATLITSVVLLVGVGLLLFRKKPLTPLGS</sequence>